<feature type="domain" description="Capsule synthesis protein CapA" evidence="2">
    <location>
        <begin position="18"/>
        <end position="256"/>
    </location>
</feature>
<evidence type="ECO:0000313" key="4">
    <source>
        <dbReference type="Proteomes" id="UP000315534"/>
    </source>
</evidence>
<comment type="caution">
    <text evidence="3">The sequence shown here is derived from an EMBL/GenBank/DDBJ whole genome shotgun (WGS) entry which is preliminary data.</text>
</comment>
<dbReference type="Pfam" id="PF09587">
    <property type="entry name" value="PGA_cap"/>
    <property type="match status" value="1"/>
</dbReference>
<dbReference type="Proteomes" id="UP000315534">
    <property type="component" value="Unassembled WGS sequence"/>
</dbReference>
<comment type="similarity">
    <text evidence="1">Belongs to the CapA family.</text>
</comment>
<dbReference type="SUPFAM" id="SSF56300">
    <property type="entry name" value="Metallo-dependent phosphatases"/>
    <property type="match status" value="1"/>
</dbReference>
<dbReference type="EMBL" id="SOIP01000339">
    <property type="protein sequence ID" value="TET80369.1"/>
    <property type="molecule type" value="Genomic_DNA"/>
</dbReference>
<evidence type="ECO:0000259" key="2">
    <source>
        <dbReference type="SMART" id="SM00854"/>
    </source>
</evidence>
<sequence>MIETSPISNNSKSRRKLTILSVGDVMLGGRVGNKIEGQGLAYPFKCVEKKLKEGDIVFGNLEIPFDGHNREPFLYDTHPDFKADPLYAPSLKTGCFHILSLANNHIMDWGKDVALETIELVNSLGIKTIGAGVNLNEAAKPVVIEKNGTKLGFLAYVHQGRYCATMRRAGANPLMPRRIYRDLAELRPKVDLLIVSLHFGLMFTDIPSPYQRQLCHSIIEGGADLILGHHPHVIQGVEKYKHGLIAYSLGEFVADQAGGKAKHYRHDAGEKRKETMILRVTFRRSGDLNYEMIPCRIENFQPRILTGDESERLKEKMVHLSALLGQKKHFWEHAGEAVAEDIFRVLAFELSTSGLRAVFSRLKRIRFRHFLILLGYLKRRISRKRER</sequence>
<evidence type="ECO:0000313" key="3">
    <source>
        <dbReference type="EMBL" id="TET80369.1"/>
    </source>
</evidence>
<gene>
    <name evidence="3" type="ORF">E3J38_05685</name>
</gene>
<dbReference type="SMART" id="SM00854">
    <property type="entry name" value="PGA_cap"/>
    <property type="match status" value="1"/>
</dbReference>
<evidence type="ECO:0000256" key="1">
    <source>
        <dbReference type="ARBA" id="ARBA00005662"/>
    </source>
</evidence>
<name>A0A523XN68_UNCT6</name>
<dbReference type="InterPro" id="IPR052169">
    <property type="entry name" value="CW_Biosynth-Accessory"/>
</dbReference>
<organism evidence="3 4">
    <name type="scientific">candidate division TA06 bacterium</name>
    <dbReference type="NCBI Taxonomy" id="2250710"/>
    <lineage>
        <taxon>Bacteria</taxon>
        <taxon>Bacteria division TA06</taxon>
    </lineage>
</organism>
<dbReference type="InterPro" id="IPR019079">
    <property type="entry name" value="Capsule_synth_CapA"/>
</dbReference>
<proteinExistence type="inferred from homology"/>
<dbReference type="Gene3D" id="3.60.21.10">
    <property type="match status" value="1"/>
</dbReference>
<protein>
    <submittedName>
        <fullName evidence="3">CapA family protein</fullName>
    </submittedName>
</protein>
<dbReference type="InterPro" id="IPR029052">
    <property type="entry name" value="Metallo-depent_PP-like"/>
</dbReference>
<dbReference type="PANTHER" id="PTHR33393:SF11">
    <property type="entry name" value="POLYGLUTAMINE SYNTHESIS ACCESSORY PROTEIN RV0574C-RELATED"/>
    <property type="match status" value="1"/>
</dbReference>
<reference evidence="3 4" key="1">
    <citation type="submission" date="2019-03" db="EMBL/GenBank/DDBJ databases">
        <title>Metabolic potential of uncultured bacteria and archaea associated with petroleum seepage in deep-sea sediments.</title>
        <authorList>
            <person name="Dong X."/>
            <person name="Hubert C."/>
        </authorList>
    </citation>
    <scope>NUCLEOTIDE SEQUENCE [LARGE SCALE GENOMIC DNA]</scope>
    <source>
        <strain evidence="3">E29_bin36</strain>
    </source>
</reference>
<dbReference type="CDD" id="cd07381">
    <property type="entry name" value="MPP_CapA"/>
    <property type="match status" value="1"/>
</dbReference>
<dbReference type="PANTHER" id="PTHR33393">
    <property type="entry name" value="POLYGLUTAMINE SYNTHESIS ACCESSORY PROTEIN RV0574C-RELATED"/>
    <property type="match status" value="1"/>
</dbReference>
<accession>A0A523XN68</accession>
<dbReference type="AlphaFoldDB" id="A0A523XN68"/>